<keyword evidence="2" id="KW-0235">DNA replication</keyword>
<evidence type="ECO:0000256" key="2">
    <source>
        <dbReference type="ARBA" id="ARBA00022705"/>
    </source>
</evidence>
<dbReference type="EMBL" id="WTXG01000001">
    <property type="protein sequence ID" value="KAI0307478.1"/>
    <property type="molecule type" value="Genomic_DNA"/>
</dbReference>
<organism evidence="7 8">
    <name type="scientific">Multifurca ochricompacta</name>
    <dbReference type="NCBI Taxonomy" id="376703"/>
    <lineage>
        <taxon>Eukaryota</taxon>
        <taxon>Fungi</taxon>
        <taxon>Dikarya</taxon>
        <taxon>Basidiomycota</taxon>
        <taxon>Agaricomycotina</taxon>
        <taxon>Agaricomycetes</taxon>
        <taxon>Russulales</taxon>
        <taxon>Russulaceae</taxon>
        <taxon>Multifurca</taxon>
    </lineage>
</organism>
<dbReference type="Gene3D" id="1.10.3710.10">
    <property type="entry name" value="DNA polymerase III clamp loader subunits, C-terminal domain"/>
    <property type="match status" value="1"/>
</dbReference>
<dbReference type="GO" id="GO:0017116">
    <property type="term" value="F:single-stranded DNA helicase activity"/>
    <property type="evidence" value="ECO:0007669"/>
    <property type="project" value="TreeGrafter"/>
</dbReference>
<evidence type="ECO:0000256" key="1">
    <source>
        <dbReference type="ARBA" id="ARBA00008959"/>
    </source>
</evidence>
<feature type="region of interest" description="Disordered" evidence="5">
    <location>
        <begin position="15"/>
        <end position="44"/>
    </location>
</feature>
<dbReference type="PANTHER" id="PTHR13779">
    <property type="entry name" value="WERNER HELICASE-INTERACTING PROTEIN 1 FAMILY MEMBER"/>
    <property type="match status" value="1"/>
</dbReference>
<dbReference type="SUPFAM" id="SSF48019">
    <property type="entry name" value="post-AAA+ oligomerization domain-like"/>
    <property type="match status" value="1"/>
</dbReference>
<dbReference type="FunFam" id="3.40.50.300:FF:000137">
    <property type="entry name" value="Replication-associated recombination protein A"/>
    <property type="match status" value="1"/>
</dbReference>
<dbReference type="PANTHER" id="PTHR13779:SF7">
    <property type="entry name" value="ATPASE WRNIP1"/>
    <property type="match status" value="1"/>
</dbReference>
<dbReference type="Pfam" id="PF12002">
    <property type="entry name" value="MgsA_C"/>
    <property type="match status" value="1"/>
</dbReference>
<evidence type="ECO:0000313" key="7">
    <source>
        <dbReference type="EMBL" id="KAI0307478.1"/>
    </source>
</evidence>
<evidence type="ECO:0000256" key="4">
    <source>
        <dbReference type="ARBA" id="ARBA00022840"/>
    </source>
</evidence>
<keyword evidence="3" id="KW-0547">Nucleotide-binding</keyword>
<dbReference type="GO" id="GO:0003677">
    <property type="term" value="F:DNA binding"/>
    <property type="evidence" value="ECO:0007669"/>
    <property type="project" value="InterPro"/>
</dbReference>
<dbReference type="GO" id="GO:0016887">
    <property type="term" value="F:ATP hydrolysis activity"/>
    <property type="evidence" value="ECO:0007669"/>
    <property type="project" value="InterPro"/>
</dbReference>
<comment type="similarity">
    <text evidence="1">Belongs to the AAA ATPase family. RarA/MGS1/WRNIP1 subfamily.</text>
</comment>
<dbReference type="Pfam" id="PF16193">
    <property type="entry name" value="AAA_assoc_2"/>
    <property type="match status" value="1"/>
</dbReference>
<feature type="compositionally biased region" description="Low complexity" evidence="5">
    <location>
        <begin position="244"/>
        <end position="254"/>
    </location>
</feature>
<evidence type="ECO:0000256" key="3">
    <source>
        <dbReference type="ARBA" id="ARBA00022741"/>
    </source>
</evidence>
<dbReference type="InterPro" id="IPR008921">
    <property type="entry name" value="DNA_pol3_clamp-load_cplx_C"/>
</dbReference>
<dbReference type="FunFam" id="1.20.272.10:FF:000001">
    <property type="entry name" value="Putative AAA family ATPase"/>
    <property type="match status" value="1"/>
</dbReference>
<dbReference type="InterPro" id="IPR021886">
    <property type="entry name" value="MgsA_C"/>
</dbReference>
<sequence length="522" mass="57127">MGPIAPVFKAGRLIRRDSSPLRPNQSTTASKPSQKRKTAADLPQFTSHPTQIKRAKQTIGSHLQAVSPLAERLRPNTLDDFVGQAHLTDHSLLSTVGSIILWGPPGCGKTTLARLLAKRTDATFREVSATVVGINDVRPILDEAKSALQLTGSRTIIFLDEIHRFTRSQQDIFLPFLERGYVQLIGATTENPSFKLNGALLSRCRVFVLERLTDEEVVEIIMRAVARVTSSELDERYKAAASATLPHDLSSTHSSPPPSSPLESPQLSSQSNVALELAIPTSMSPGLQPFFPKYPHVTHQIIRSMASLSAGDARIALSLLEHVLLAPADMSESTLLDSMRRSVVTSYDRTGDTRYNLISALHKSIRGSLGGAALYWLARMLEAGEDPMYIARRLVVCASEDIGMADSQALPLAMAALQACQVIGMPECRINLAHVVTYLSEAPKSTRAYEARTTGHDSTVPAPMRNAPTGLMKELGYGEGYKYQPHFMYGSHIRNMVTPGIDVKLLGIRSPTIIYPRRFVKT</sequence>
<dbReference type="Pfam" id="PF00004">
    <property type="entry name" value="AAA"/>
    <property type="match status" value="1"/>
</dbReference>
<comment type="caution">
    <text evidence="7">The sequence shown here is derived from an EMBL/GenBank/DDBJ whole genome shotgun (WGS) entry which is preliminary data.</text>
</comment>
<accession>A0AAD4MD78</accession>
<keyword evidence="8" id="KW-1185">Reference proteome</keyword>
<feature type="domain" description="AAA+ ATPase" evidence="6">
    <location>
        <begin position="95"/>
        <end position="213"/>
    </location>
</feature>
<protein>
    <recommendedName>
        <fullName evidence="6">AAA+ ATPase domain-containing protein</fullName>
    </recommendedName>
</protein>
<keyword evidence="4" id="KW-0067">ATP-binding</keyword>
<evidence type="ECO:0000259" key="6">
    <source>
        <dbReference type="SMART" id="SM00382"/>
    </source>
</evidence>
<dbReference type="GO" id="GO:0008047">
    <property type="term" value="F:enzyme activator activity"/>
    <property type="evidence" value="ECO:0007669"/>
    <property type="project" value="TreeGrafter"/>
</dbReference>
<dbReference type="GO" id="GO:0000731">
    <property type="term" value="P:DNA synthesis involved in DNA repair"/>
    <property type="evidence" value="ECO:0007669"/>
    <property type="project" value="TreeGrafter"/>
</dbReference>
<name>A0AAD4MD78_9AGAM</name>
<dbReference type="InterPro" id="IPR003593">
    <property type="entry name" value="AAA+_ATPase"/>
</dbReference>
<evidence type="ECO:0000256" key="5">
    <source>
        <dbReference type="SAM" id="MobiDB-lite"/>
    </source>
</evidence>
<feature type="compositionally biased region" description="Polar residues" evidence="5">
    <location>
        <begin position="21"/>
        <end position="32"/>
    </location>
</feature>
<dbReference type="InterPro" id="IPR003959">
    <property type="entry name" value="ATPase_AAA_core"/>
</dbReference>
<dbReference type="GO" id="GO:0006271">
    <property type="term" value="P:DNA strand elongation involved in DNA replication"/>
    <property type="evidence" value="ECO:0007669"/>
    <property type="project" value="UniProtKB-ARBA"/>
</dbReference>
<reference evidence="7" key="1">
    <citation type="journal article" date="2022" name="New Phytol.">
        <title>Evolutionary transition to the ectomycorrhizal habit in the genomes of a hyperdiverse lineage of mushroom-forming fungi.</title>
        <authorList>
            <person name="Looney B."/>
            <person name="Miyauchi S."/>
            <person name="Morin E."/>
            <person name="Drula E."/>
            <person name="Courty P.E."/>
            <person name="Kohler A."/>
            <person name="Kuo A."/>
            <person name="LaButti K."/>
            <person name="Pangilinan J."/>
            <person name="Lipzen A."/>
            <person name="Riley R."/>
            <person name="Andreopoulos W."/>
            <person name="He G."/>
            <person name="Johnson J."/>
            <person name="Nolan M."/>
            <person name="Tritt A."/>
            <person name="Barry K.W."/>
            <person name="Grigoriev I.V."/>
            <person name="Nagy L.G."/>
            <person name="Hibbett D."/>
            <person name="Henrissat B."/>
            <person name="Matheny P.B."/>
            <person name="Labbe J."/>
            <person name="Martin F.M."/>
        </authorList>
    </citation>
    <scope>NUCLEOTIDE SEQUENCE</scope>
    <source>
        <strain evidence="7">BPL690</strain>
    </source>
</reference>
<dbReference type="SUPFAM" id="SSF52540">
    <property type="entry name" value="P-loop containing nucleoside triphosphate hydrolases"/>
    <property type="match status" value="1"/>
</dbReference>
<dbReference type="CDD" id="cd00009">
    <property type="entry name" value="AAA"/>
    <property type="match status" value="1"/>
</dbReference>
<dbReference type="InterPro" id="IPR051314">
    <property type="entry name" value="AAA_ATPase_RarA/MGS1/WRNIP1"/>
</dbReference>
<dbReference type="InterPro" id="IPR032423">
    <property type="entry name" value="AAA_assoc_2"/>
</dbReference>
<dbReference type="SMART" id="SM00382">
    <property type="entry name" value="AAA"/>
    <property type="match status" value="1"/>
</dbReference>
<dbReference type="AlphaFoldDB" id="A0AAD4MD78"/>
<dbReference type="Gene3D" id="1.20.272.10">
    <property type="match status" value="1"/>
</dbReference>
<feature type="region of interest" description="Disordered" evidence="5">
    <location>
        <begin position="244"/>
        <end position="267"/>
    </location>
</feature>
<evidence type="ECO:0000313" key="8">
    <source>
        <dbReference type="Proteomes" id="UP001203297"/>
    </source>
</evidence>
<proteinExistence type="inferred from homology"/>
<dbReference type="Gene3D" id="3.40.50.300">
    <property type="entry name" value="P-loop containing nucleotide triphosphate hydrolases"/>
    <property type="match status" value="1"/>
</dbReference>
<dbReference type="GO" id="GO:0005524">
    <property type="term" value="F:ATP binding"/>
    <property type="evidence" value="ECO:0007669"/>
    <property type="project" value="UniProtKB-KW"/>
</dbReference>
<dbReference type="InterPro" id="IPR027417">
    <property type="entry name" value="P-loop_NTPase"/>
</dbReference>
<dbReference type="GO" id="GO:0005634">
    <property type="term" value="C:nucleus"/>
    <property type="evidence" value="ECO:0007669"/>
    <property type="project" value="TreeGrafter"/>
</dbReference>
<dbReference type="Proteomes" id="UP001203297">
    <property type="component" value="Unassembled WGS sequence"/>
</dbReference>
<gene>
    <name evidence="7" type="ORF">B0F90DRAFT_1664594</name>
</gene>